<dbReference type="SMART" id="SM00388">
    <property type="entry name" value="HisKA"/>
    <property type="match status" value="1"/>
</dbReference>
<dbReference type="EC" id="2.7.13.3" evidence="2"/>
<dbReference type="SUPFAM" id="SSF55874">
    <property type="entry name" value="ATPase domain of HSP90 chaperone/DNA topoisomerase II/histidine kinase"/>
    <property type="match status" value="1"/>
</dbReference>
<protein>
    <recommendedName>
        <fullName evidence="2">histidine kinase</fullName>
        <ecNumber evidence="2">2.7.13.3</ecNumber>
    </recommendedName>
</protein>
<comment type="catalytic activity">
    <reaction evidence="1">
        <text>ATP + protein L-histidine = ADP + protein N-phospho-L-histidine.</text>
        <dbReference type="EC" id="2.7.13.3"/>
    </reaction>
</comment>
<feature type="transmembrane region" description="Helical" evidence="9">
    <location>
        <begin position="193"/>
        <end position="213"/>
    </location>
</feature>
<keyword evidence="9" id="KW-1133">Transmembrane helix</keyword>
<dbReference type="GO" id="GO:0000155">
    <property type="term" value="F:phosphorelay sensor kinase activity"/>
    <property type="evidence" value="ECO:0007669"/>
    <property type="project" value="InterPro"/>
</dbReference>
<evidence type="ECO:0000256" key="9">
    <source>
        <dbReference type="SAM" id="Phobius"/>
    </source>
</evidence>
<evidence type="ECO:0000256" key="3">
    <source>
        <dbReference type="ARBA" id="ARBA00022553"/>
    </source>
</evidence>
<keyword evidence="9" id="KW-0812">Transmembrane</keyword>
<evidence type="ECO:0000256" key="2">
    <source>
        <dbReference type="ARBA" id="ARBA00012438"/>
    </source>
</evidence>
<dbReference type="InterPro" id="IPR005467">
    <property type="entry name" value="His_kinase_dom"/>
</dbReference>
<keyword evidence="7" id="KW-0067">ATP-binding</keyword>
<evidence type="ECO:0000256" key="6">
    <source>
        <dbReference type="ARBA" id="ARBA00022777"/>
    </source>
</evidence>
<dbReference type="Proteomes" id="UP000586093">
    <property type="component" value="Unassembled WGS sequence"/>
</dbReference>
<dbReference type="RefSeq" id="WP_182665864.1">
    <property type="nucleotide sequence ID" value="NZ_JACIVI010000007.1"/>
</dbReference>
<evidence type="ECO:0000259" key="10">
    <source>
        <dbReference type="PROSITE" id="PS50109"/>
    </source>
</evidence>
<keyword evidence="6" id="KW-0418">Kinase</keyword>
<keyword evidence="4" id="KW-0808">Transferase</keyword>
<dbReference type="Pfam" id="PF00512">
    <property type="entry name" value="HisKA"/>
    <property type="match status" value="1"/>
</dbReference>
<keyword evidence="9" id="KW-0472">Membrane</keyword>
<dbReference type="Gene3D" id="3.30.565.10">
    <property type="entry name" value="Histidine kinase-like ATPase, C-terminal domain"/>
    <property type="match status" value="1"/>
</dbReference>
<dbReference type="SUPFAM" id="SSF47384">
    <property type="entry name" value="Homodimeric domain of signal transducing histidine kinase"/>
    <property type="match status" value="1"/>
</dbReference>
<dbReference type="InterPro" id="IPR004358">
    <property type="entry name" value="Sig_transdc_His_kin-like_C"/>
</dbReference>
<dbReference type="PROSITE" id="PS50109">
    <property type="entry name" value="HIS_KIN"/>
    <property type="match status" value="1"/>
</dbReference>
<dbReference type="PANTHER" id="PTHR43065">
    <property type="entry name" value="SENSOR HISTIDINE KINASE"/>
    <property type="match status" value="1"/>
</dbReference>
<keyword evidence="3" id="KW-0597">Phosphoprotein</keyword>
<evidence type="ECO:0000256" key="8">
    <source>
        <dbReference type="ARBA" id="ARBA00023012"/>
    </source>
</evidence>
<dbReference type="GO" id="GO:0005524">
    <property type="term" value="F:ATP binding"/>
    <property type="evidence" value="ECO:0007669"/>
    <property type="project" value="UniProtKB-KW"/>
</dbReference>
<dbReference type="Pfam" id="PF02518">
    <property type="entry name" value="HATPase_c"/>
    <property type="match status" value="1"/>
</dbReference>
<dbReference type="SMART" id="SM00387">
    <property type="entry name" value="HATPase_c"/>
    <property type="match status" value="1"/>
</dbReference>
<dbReference type="InterPro" id="IPR036097">
    <property type="entry name" value="HisK_dim/P_sf"/>
</dbReference>
<comment type="caution">
    <text evidence="11">The sequence shown here is derived from an EMBL/GenBank/DDBJ whole genome shotgun (WGS) entry which is preliminary data.</text>
</comment>
<evidence type="ECO:0000256" key="5">
    <source>
        <dbReference type="ARBA" id="ARBA00022741"/>
    </source>
</evidence>
<dbReference type="CDD" id="cd00082">
    <property type="entry name" value="HisKA"/>
    <property type="match status" value="1"/>
</dbReference>
<dbReference type="EMBL" id="JACIVI010000007">
    <property type="protein sequence ID" value="MBB1163182.1"/>
    <property type="molecule type" value="Genomic_DNA"/>
</dbReference>
<dbReference type="InterPro" id="IPR003594">
    <property type="entry name" value="HATPase_dom"/>
</dbReference>
<dbReference type="PANTHER" id="PTHR43065:SF10">
    <property type="entry name" value="PEROXIDE STRESS-ACTIVATED HISTIDINE KINASE MAK3"/>
    <property type="match status" value="1"/>
</dbReference>
<dbReference type="Gene3D" id="1.10.287.130">
    <property type="match status" value="1"/>
</dbReference>
<keyword evidence="8" id="KW-0902">Two-component regulatory system</keyword>
<accession>A0A839HNX1</accession>
<evidence type="ECO:0000256" key="4">
    <source>
        <dbReference type="ARBA" id="ARBA00022679"/>
    </source>
</evidence>
<name>A0A839HNX1_9BURK</name>
<sequence>MPRFPALGLLRSFILAGAAATLAVTVALAWLISGFLERQLLQRDGLTSADMLQSVIDTQGVAPWFRGEAGVPAAEVLEFLAHLSALPDVLRINVYRLDKQVLWSSRREMIGRRFGPNEELDEALRGDVVVHRDTDGPDAQLKSEHLLMNARPDEFIENYLPVRTADGRSVIGVIELYRRPVALVAALDGGRRLVALSAAGGGLFIFLCLVWFVRRADAALRLQQHKLVESETLVRIGELSGAVAHSIRNPLGSIRSSAELHRELGDAPEALTTELIQHVDRIETLVRTLLGYAQQRGARLTGADLGRVLREVTPRIEAAARSQGKPFLLTLPPGPHPVEADPELLAQLLDSLLSNALEATAAGQAIRLDLQAQARAYVVAVEDEGPGVPAAQLGAIFEPFFTTKPRGLGMGLALARRAAERLGGRLHAEAAPGRGLRMVLSLPRSPVDASARSA</sequence>
<feature type="domain" description="Histidine kinase" evidence="10">
    <location>
        <begin position="242"/>
        <end position="446"/>
    </location>
</feature>
<feature type="transmembrane region" description="Helical" evidence="9">
    <location>
        <begin position="12"/>
        <end position="36"/>
    </location>
</feature>
<dbReference type="InterPro" id="IPR036890">
    <property type="entry name" value="HATPase_C_sf"/>
</dbReference>
<evidence type="ECO:0000256" key="1">
    <source>
        <dbReference type="ARBA" id="ARBA00000085"/>
    </source>
</evidence>
<evidence type="ECO:0000256" key="7">
    <source>
        <dbReference type="ARBA" id="ARBA00022840"/>
    </source>
</evidence>
<proteinExistence type="predicted"/>
<dbReference type="CDD" id="cd00075">
    <property type="entry name" value="HATPase"/>
    <property type="match status" value="1"/>
</dbReference>
<dbReference type="AlphaFoldDB" id="A0A839HNX1"/>
<dbReference type="InterPro" id="IPR003661">
    <property type="entry name" value="HisK_dim/P_dom"/>
</dbReference>
<organism evidence="11 12">
    <name type="scientific">Aquariibacter albus</name>
    <dbReference type="NCBI Taxonomy" id="2759899"/>
    <lineage>
        <taxon>Bacteria</taxon>
        <taxon>Pseudomonadati</taxon>
        <taxon>Pseudomonadota</taxon>
        <taxon>Betaproteobacteria</taxon>
        <taxon>Burkholderiales</taxon>
        <taxon>Sphaerotilaceae</taxon>
        <taxon>Aquariibacter</taxon>
    </lineage>
</organism>
<evidence type="ECO:0000313" key="12">
    <source>
        <dbReference type="Proteomes" id="UP000586093"/>
    </source>
</evidence>
<reference evidence="11 12" key="1">
    <citation type="submission" date="2020-08" db="EMBL/GenBank/DDBJ databases">
        <title>Aquariorum lacteus gen. nov., sp. nov., a new member of the family Comamonadaceae, isolated from freshwater aquarium.</title>
        <authorList>
            <person name="Chun S.-J."/>
        </authorList>
    </citation>
    <scope>NUCLEOTIDE SEQUENCE [LARGE SCALE GENOMIC DNA]</scope>
    <source>
        <strain evidence="11 12">SJAQ100</strain>
    </source>
</reference>
<evidence type="ECO:0000313" key="11">
    <source>
        <dbReference type="EMBL" id="MBB1163182.1"/>
    </source>
</evidence>
<keyword evidence="5" id="KW-0547">Nucleotide-binding</keyword>
<dbReference type="PRINTS" id="PR00344">
    <property type="entry name" value="BCTRLSENSOR"/>
</dbReference>
<gene>
    <name evidence="11" type="ORF">H4F90_14505</name>
</gene>
<keyword evidence="12" id="KW-1185">Reference proteome</keyword>